<dbReference type="AlphaFoldDB" id="A0A5B8VDR9"/>
<reference evidence="2 3" key="1">
    <citation type="journal article" date="2016" name="Int. J. Syst. Evol. Microbiol.">
        <title>Panacibacter ginsenosidivorans gen. nov., sp. nov., with ginsenoside converting activity isolated from soil of a ginseng field.</title>
        <authorList>
            <person name="Siddiqi M.Z."/>
            <person name="Muhammad Shafi S."/>
            <person name="Choi K.D."/>
            <person name="Im W.T."/>
        </authorList>
    </citation>
    <scope>NUCLEOTIDE SEQUENCE [LARGE SCALE GENOMIC DNA]</scope>
    <source>
        <strain evidence="2 3">Gsoil1550</strain>
    </source>
</reference>
<dbReference type="Gene3D" id="3.10.450.360">
    <property type="match status" value="1"/>
</dbReference>
<dbReference type="SUPFAM" id="SSF160574">
    <property type="entry name" value="BT0923-like"/>
    <property type="match status" value="1"/>
</dbReference>
<evidence type="ECO:0008006" key="4">
    <source>
        <dbReference type="Google" id="ProtNLM"/>
    </source>
</evidence>
<evidence type="ECO:0000313" key="2">
    <source>
        <dbReference type="EMBL" id="QEC68428.1"/>
    </source>
</evidence>
<organism evidence="2 3">
    <name type="scientific">Panacibacter ginsenosidivorans</name>
    <dbReference type="NCBI Taxonomy" id="1813871"/>
    <lineage>
        <taxon>Bacteria</taxon>
        <taxon>Pseudomonadati</taxon>
        <taxon>Bacteroidota</taxon>
        <taxon>Chitinophagia</taxon>
        <taxon>Chitinophagales</taxon>
        <taxon>Chitinophagaceae</taxon>
        <taxon>Panacibacter</taxon>
    </lineage>
</organism>
<sequence length="102" mass="10847">MKKIFLAASLLIAAATFTGFSSAHAAVTISVKSGGGVHIPASQVPVAVRASFAANFPTATNVRWERQTEHGRTQYQADFLMNGQRWRAVFASNGTLLSAGPR</sequence>
<keyword evidence="1" id="KW-0732">Signal</keyword>
<gene>
    <name evidence="2" type="ORF">FRZ67_14355</name>
</gene>
<keyword evidence="3" id="KW-1185">Reference proteome</keyword>
<dbReference type="KEGG" id="pgin:FRZ67_14355"/>
<dbReference type="Proteomes" id="UP000321533">
    <property type="component" value="Chromosome"/>
</dbReference>
<evidence type="ECO:0000313" key="3">
    <source>
        <dbReference type="Proteomes" id="UP000321533"/>
    </source>
</evidence>
<dbReference type="OrthoDB" id="1121502at2"/>
<feature type="chain" id="PRO_5022713600" description="Beta-lactamase-inhibitor-like PepSY-like domain-containing protein" evidence="1">
    <location>
        <begin position="26"/>
        <end position="102"/>
    </location>
</feature>
<dbReference type="EMBL" id="CP042435">
    <property type="protein sequence ID" value="QEC68428.1"/>
    <property type="molecule type" value="Genomic_DNA"/>
</dbReference>
<name>A0A5B8VDR9_9BACT</name>
<dbReference type="RefSeq" id="WP_147190423.1">
    <property type="nucleotide sequence ID" value="NZ_CP042435.1"/>
</dbReference>
<evidence type="ECO:0000256" key="1">
    <source>
        <dbReference type="SAM" id="SignalP"/>
    </source>
</evidence>
<feature type="signal peptide" evidence="1">
    <location>
        <begin position="1"/>
        <end position="25"/>
    </location>
</feature>
<proteinExistence type="predicted"/>
<accession>A0A5B8VDR9</accession>
<protein>
    <recommendedName>
        <fullName evidence="4">Beta-lactamase-inhibitor-like PepSY-like domain-containing protein</fullName>
    </recommendedName>
</protein>